<gene>
    <name evidence="2" type="ORF">ACHAXA_000008</name>
</gene>
<evidence type="ECO:0000256" key="1">
    <source>
        <dbReference type="SAM" id="MobiDB-lite"/>
    </source>
</evidence>
<feature type="region of interest" description="Disordered" evidence="1">
    <location>
        <begin position="566"/>
        <end position="585"/>
    </location>
</feature>
<feature type="compositionally biased region" description="Polar residues" evidence="1">
    <location>
        <begin position="13"/>
        <end position="28"/>
    </location>
</feature>
<evidence type="ECO:0000313" key="3">
    <source>
        <dbReference type="Proteomes" id="UP001530377"/>
    </source>
</evidence>
<evidence type="ECO:0000313" key="2">
    <source>
        <dbReference type="EMBL" id="KAL3808825.1"/>
    </source>
</evidence>
<dbReference type="EMBL" id="JALLPB020000467">
    <property type="protein sequence ID" value="KAL3808825.1"/>
    <property type="molecule type" value="Genomic_DNA"/>
</dbReference>
<feature type="region of interest" description="Disordered" evidence="1">
    <location>
        <begin position="129"/>
        <end position="150"/>
    </location>
</feature>
<name>A0ABD3R735_9STRA</name>
<feature type="compositionally biased region" description="Low complexity" evidence="1">
    <location>
        <begin position="45"/>
        <end position="57"/>
    </location>
</feature>
<accession>A0ABD3R735</accession>
<feature type="compositionally biased region" description="Polar residues" evidence="1">
    <location>
        <begin position="77"/>
        <end position="93"/>
    </location>
</feature>
<feature type="compositionally biased region" description="Polar residues" evidence="1">
    <location>
        <begin position="286"/>
        <end position="298"/>
    </location>
</feature>
<feature type="region of interest" description="Disordered" evidence="1">
    <location>
        <begin position="200"/>
        <end position="305"/>
    </location>
</feature>
<proteinExistence type="predicted"/>
<comment type="caution">
    <text evidence="2">The sequence shown here is derived from an EMBL/GenBank/DDBJ whole genome shotgun (WGS) entry which is preliminary data.</text>
</comment>
<feature type="compositionally biased region" description="Acidic residues" evidence="1">
    <location>
        <begin position="219"/>
        <end position="229"/>
    </location>
</feature>
<sequence>MYKMENVIPLTYSMDSSSVDAIPLSNTAPVARPRPEQQPEPQPEQQPQQQRRQQQQRGDPQSPAIPPAYDLHRTEANGGTSTSRPSYASATTEDSVYYDDESTSFSHNIMIGGRGGDDPTWSDPIIDNALFGESSNNRSTEDDGGEGVMDTAEDATSVIRRGYLDLLRLLSRPHLFREALEYQAKLDMGIDRDASAAAGEGEDIDFPDASGFGNTATTTEDDDDEEEEDSTFRGLQDDDDVVDGGKKGVVDSNDAVVEQQRSTSNETFAFDPFGKDDEEDGGGGETSSSFPATKTVQSRGKGRVDEEGMKRRYLPPLPHRIFAPDAEVVLPQAMTASQLFGIERETGIELEAAAGMTMLCTLFGRWLAIMPEGDHDNPMDPPGLTIMKISGGGYRVTAAHRVVWRWMNKFSPNSTLNGGPSDDFDFGDLVAMTIVDVFETDVNGLLLSYCPTFDNRAVHKTPEMAQRIRKGVGQMRETIEVVANSPVGKSVNMAAGTLGKLSVQAALVLGNAVKNKIQHNINGQYGFSKSAEDLPEEDRLNELSQSHIDNQDETVVDINAVNTIELEGDPKPTTPKSQSKRRMAV</sequence>
<keyword evidence="3" id="KW-1185">Reference proteome</keyword>
<reference evidence="2 3" key="1">
    <citation type="submission" date="2024-10" db="EMBL/GenBank/DDBJ databases">
        <title>Updated reference genomes for cyclostephanoid diatoms.</title>
        <authorList>
            <person name="Roberts W.R."/>
            <person name="Alverson A.J."/>
        </authorList>
    </citation>
    <scope>NUCLEOTIDE SEQUENCE [LARGE SCALE GENOMIC DNA]</scope>
    <source>
        <strain evidence="2 3">AJA228-03</strain>
    </source>
</reference>
<dbReference type="Proteomes" id="UP001530377">
    <property type="component" value="Unassembled WGS sequence"/>
</dbReference>
<organism evidence="2 3">
    <name type="scientific">Cyclostephanos tholiformis</name>
    <dbReference type="NCBI Taxonomy" id="382380"/>
    <lineage>
        <taxon>Eukaryota</taxon>
        <taxon>Sar</taxon>
        <taxon>Stramenopiles</taxon>
        <taxon>Ochrophyta</taxon>
        <taxon>Bacillariophyta</taxon>
        <taxon>Coscinodiscophyceae</taxon>
        <taxon>Thalassiosirophycidae</taxon>
        <taxon>Stephanodiscales</taxon>
        <taxon>Stephanodiscaceae</taxon>
        <taxon>Cyclostephanos</taxon>
    </lineage>
</organism>
<dbReference type="AlphaFoldDB" id="A0ABD3R735"/>
<protein>
    <submittedName>
        <fullName evidence="2">Uncharacterized protein</fullName>
    </submittedName>
</protein>
<feature type="region of interest" description="Disordered" evidence="1">
    <location>
        <begin position="1"/>
        <end position="93"/>
    </location>
</feature>